<dbReference type="GeneID" id="56589299"/>
<dbReference type="SUPFAM" id="SSF140566">
    <property type="entry name" value="FlgN-like"/>
    <property type="match status" value="1"/>
</dbReference>
<dbReference type="PATRIC" id="fig|123899.6.peg.3464"/>
<evidence type="ECO:0000256" key="1">
    <source>
        <dbReference type="ARBA" id="ARBA00002397"/>
    </source>
</evidence>
<evidence type="ECO:0000256" key="2">
    <source>
        <dbReference type="ARBA" id="ARBA00007703"/>
    </source>
</evidence>
<evidence type="ECO:0000256" key="4">
    <source>
        <dbReference type="SAM" id="MobiDB-lite"/>
    </source>
</evidence>
<proteinExistence type="inferred from homology"/>
<keyword evidence="5" id="KW-0282">Flagellum</keyword>
<dbReference type="eggNOG" id="COG3418">
    <property type="taxonomic scope" value="Bacteria"/>
</dbReference>
<reference evidence="5 6" key="1">
    <citation type="submission" date="2016-04" db="EMBL/GenBank/DDBJ databases">
        <authorList>
            <consortium name="Pathogen Informatics"/>
        </authorList>
    </citation>
    <scope>NUCLEOTIDE SEQUENCE [LARGE SCALE GENOMIC DNA]</scope>
    <source>
        <strain evidence="5 6">H044680328</strain>
    </source>
</reference>
<comment type="function">
    <text evidence="1">Required for the efficient initiation of filament assembly.</text>
</comment>
<gene>
    <name evidence="5" type="primary">flgN</name>
    <name evidence="5" type="ORF">SAMEA3906487_03464</name>
</gene>
<dbReference type="STRING" id="123899.SAMEA3906487_03464"/>
<feature type="region of interest" description="Disordered" evidence="4">
    <location>
        <begin position="136"/>
        <end position="160"/>
    </location>
</feature>
<dbReference type="InterPro" id="IPR007809">
    <property type="entry name" value="FlgN-like"/>
</dbReference>
<dbReference type="EMBL" id="LT546645">
    <property type="protein sequence ID" value="SAI72935.1"/>
    <property type="molecule type" value="Genomic_DNA"/>
</dbReference>
<dbReference type="InterPro" id="IPR036679">
    <property type="entry name" value="FlgN-like_sf"/>
</dbReference>
<protein>
    <submittedName>
        <fullName evidence="5">Flagella biosynthesis protein</fullName>
    </submittedName>
</protein>
<dbReference type="OrthoDB" id="8641527at2"/>
<dbReference type="GO" id="GO:0044780">
    <property type="term" value="P:bacterial-type flagellum assembly"/>
    <property type="evidence" value="ECO:0007669"/>
    <property type="project" value="InterPro"/>
</dbReference>
<dbReference type="RefSeq" id="WP_033534819.1">
    <property type="nucleotide sequence ID" value="NZ_CP016340.1"/>
</dbReference>
<organism evidence="5 6">
    <name type="scientific">Bordetella trematum</name>
    <dbReference type="NCBI Taxonomy" id="123899"/>
    <lineage>
        <taxon>Bacteria</taxon>
        <taxon>Pseudomonadati</taxon>
        <taxon>Pseudomonadota</taxon>
        <taxon>Betaproteobacteria</taxon>
        <taxon>Burkholderiales</taxon>
        <taxon>Alcaligenaceae</taxon>
        <taxon>Bordetella</taxon>
    </lineage>
</organism>
<dbReference type="AlphaFoldDB" id="A0A157SRB3"/>
<dbReference type="Gene3D" id="1.20.58.300">
    <property type="entry name" value="FlgN-like"/>
    <property type="match status" value="1"/>
</dbReference>
<comment type="similarity">
    <text evidence="2">Belongs to the FlgN family.</text>
</comment>
<dbReference type="KEGG" id="btrm:SAMEA390648703464"/>
<sequence>MPKSLPSALGACLAHETELIEQFAAALAAEGEALLDRKAVQALKDAAQHKEQLADQLVLASQRRDQVLAAMGLASGHAGTEAAVALHPELSQAWQTLQEQAGQARQANQRNALILEINLRHTEQTLAALRRLGNQGGTTYDASGRGRPLGSASRPTIVAA</sequence>
<name>A0A157SRB3_9BORD</name>
<evidence type="ECO:0000256" key="3">
    <source>
        <dbReference type="ARBA" id="ARBA00022795"/>
    </source>
</evidence>
<keyword evidence="6" id="KW-1185">Reference proteome</keyword>
<accession>A0A157SRB3</accession>
<dbReference type="Proteomes" id="UP000076825">
    <property type="component" value="Chromosome 1"/>
</dbReference>
<keyword evidence="3" id="KW-1005">Bacterial flagellum biogenesis</keyword>
<keyword evidence="5" id="KW-0966">Cell projection</keyword>
<keyword evidence="5" id="KW-0969">Cilium</keyword>
<evidence type="ECO:0000313" key="6">
    <source>
        <dbReference type="Proteomes" id="UP000076825"/>
    </source>
</evidence>
<evidence type="ECO:0000313" key="5">
    <source>
        <dbReference type="EMBL" id="SAI72935.1"/>
    </source>
</evidence>
<dbReference type="Pfam" id="PF05130">
    <property type="entry name" value="FlgN"/>
    <property type="match status" value="1"/>
</dbReference>